<dbReference type="InterPro" id="IPR051158">
    <property type="entry name" value="Metallophosphoesterase_sf"/>
</dbReference>
<dbReference type="RefSeq" id="WP_377470506.1">
    <property type="nucleotide sequence ID" value="NZ_JBHLWN010000048.1"/>
</dbReference>
<accession>A0ABV6DKU7</accession>
<feature type="domain" description="Calcineurin-like phosphoesterase" evidence="4">
    <location>
        <begin position="46"/>
        <end position="201"/>
    </location>
</feature>
<dbReference type="Gene3D" id="3.60.21.10">
    <property type="match status" value="1"/>
</dbReference>
<dbReference type="InterPro" id="IPR029052">
    <property type="entry name" value="Metallo-depent_PP-like"/>
</dbReference>
<keyword evidence="3" id="KW-1133">Transmembrane helix</keyword>
<gene>
    <name evidence="5" type="ORF">ACFFK0_12280</name>
</gene>
<evidence type="ECO:0000256" key="2">
    <source>
        <dbReference type="ARBA" id="ARBA00022801"/>
    </source>
</evidence>
<organism evidence="5 6">
    <name type="scientific">Paenibacillus chartarius</name>
    <dbReference type="NCBI Taxonomy" id="747481"/>
    <lineage>
        <taxon>Bacteria</taxon>
        <taxon>Bacillati</taxon>
        <taxon>Bacillota</taxon>
        <taxon>Bacilli</taxon>
        <taxon>Bacillales</taxon>
        <taxon>Paenibacillaceae</taxon>
        <taxon>Paenibacillus</taxon>
    </lineage>
</organism>
<dbReference type="PANTHER" id="PTHR31302">
    <property type="entry name" value="TRANSMEMBRANE PROTEIN WITH METALLOPHOSPHOESTERASE DOMAIN-RELATED"/>
    <property type="match status" value="1"/>
</dbReference>
<protein>
    <submittedName>
        <fullName evidence="5">Metallophosphoesterase</fullName>
    </submittedName>
</protein>
<comment type="caution">
    <text evidence="5">The sequence shown here is derived from an EMBL/GenBank/DDBJ whole genome shotgun (WGS) entry which is preliminary data.</text>
</comment>
<dbReference type="Pfam" id="PF00149">
    <property type="entry name" value="Metallophos"/>
    <property type="match status" value="1"/>
</dbReference>
<feature type="transmembrane region" description="Helical" evidence="3">
    <location>
        <begin position="6"/>
        <end position="27"/>
    </location>
</feature>
<dbReference type="SUPFAM" id="SSF56300">
    <property type="entry name" value="Metallo-dependent phosphatases"/>
    <property type="match status" value="1"/>
</dbReference>
<evidence type="ECO:0000313" key="5">
    <source>
        <dbReference type="EMBL" id="MFC0213222.1"/>
    </source>
</evidence>
<evidence type="ECO:0000256" key="1">
    <source>
        <dbReference type="ARBA" id="ARBA00022723"/>
    </source>
</evidence>
<dbReference type="PANTHER" id="PTHR31302:SF31">
    <property type="entry name" value="PHOSPHODIESTERASE YAEI"/>
    <property type="match status" value="1"/>
</dbReference>
<keyword evidence="6" id="KW-1185">Reference proteome</keyword>
<name>A0ABV6DKU7_9BACL</name>
<reference evidence="5 6" key="1">
    <citation type="submission" date="2024-09" db="EMBL/GenBank/DDBJ databases">
        <authorList>
            <person name="Sun Q."/>
            <person name="Mori K."/>
        </authorList>
    </citation>
    <scope>NUCLEOTIDE SEQUENCE [LARGE SCALE GENOMIC DNA]</scope>
    <source>
        <strain evidence="5 6">CCM 7759</strain>
    </source>
</reference>
<proteinExistence type="predicted"/>
<evidence type="ECO:0000313" key="6">
    <source>
        <dbReference type="Proteomes" id="UP001589776"/>
    </source>
</evidence>
<evidence type="ECO:0000259" key="4">
    <source>
        <dbReference type="Pfam" id="PF00149"/>
    </source>
</evidence>
<dbReference type="Proteomes" id="UP001589776">
    <property type="component" value="Unassembled WGS sequence"/>
</dbReference>
<dbReference type="EMBL" id="JBHLWN010000048">
    <property type="protein sequence ID" value="MFC0213222.1"/>
    <property type="molecule type" value="Genomic_DNA"/>
</dbReference>
<dbReference type="InterPro" id="IPR004843">
    <property type="entry name" value="Calcineurin-like_PHP"/>
</dbReference>
<keyword evidence="1" id="KW-0479">Metal-binding</keyword>
<sequence length="261" mass="29569">MSPAAELFVVLAGLLAAGLLAYLLLILPTKWLKVERVRLPLGLQVKILQLSDLHIEKLRIRPERIAALIQSEHPDMVVVTGDFTQKSIYLPKLRPYLQVLQESNVPVYAVLGNHDHHMRKLQPLLQMLQKHGIRVLRNENVRLDRFQLIGIDDFGSGKSRIAPSFAGVTDDLTRIVITHDPNIAPKISNRYDYVMAGHLHGKQFNIPYFFKLRPMGKLPAMGIYKGLHRTPWGTIYISKGLGQTGINIRLFVRSEATVHEL</sequence>
<evidence type="ECO:0000256" key="3">
    <source>
        <dbReference type="SAM" id="Phobius"/>
    </source>
</evidence>
<keyword evidence="2" id="KW-0378">Hydrolase</keyword>
<keyword evidence="3" id="KW-0812">Transmembrane</keyword>
<keyword evidence="3" id="KW-0472">Membrane</keyword>